<evidence type="ECO:0000313" key="3">
    <source>
        <dbReference type="Proteomes" id="UP001652503"/>
    </source>
</evidence>
<name>A0ABT2Z0A8_9RHOB</name>
<gene>
    <name evidence="2" type="ORF">OE647_07355</name>
</gene>
<organism evidence="2 3">
    <name type="scientific">Albidovulum sediminicola</name>
    <dbReference type="NCBI Taxonomy" id="2984331"/>
    <lineage>
        <taxon>Bacteria</taxon>
        <taxon>Pseudomonadati</taxon>
        <taxon>Pseudomonadota</taxon>
        <taxon>Alphaproteobacteria</taxon>
        <taxon>Rhodobacterales</taxon>
        <taxon>Paracoccaceae</taxon>
        <taxon>Albidovulum</taxon>
    </lineage>
</organism>
<keyword evidence="3" id="KW-1185">Reference proteome</keyword>
<comment type="caution">
    <text evidence="2">The sequence shown here is derived from an EMBL/GenBank/DDBJ whole genome shotgun (WGS) entry which is preliminary data.</text>
</comment>
<feature type="transmembrane region" description="Helical" evidence="1">
    <location>
        <begin position="21"/>
        <end position="44"/>
    </location>
</feature>
<reference evidence="2 3" key="1">
    <citation type="submission" date="2022-10" db="EMBL/GenBank/DDBJ databases">
        <title>Defluviimonas sp. nov., isolated from ocean surface water.</title>
        <authorList>
            <person name="He W."/>
            <person name="Wang L."/>
            <person name="Zhang D.-F."/>
        </authorList>
    </citation>
    <scope>NUCLEOTIDE SEQUENCE [LARGE SCALE GENOMIC DNA]</scope>
    <source>
        <strain evidence="2 3">WL0075</strain>
    </source>
</reference>
<accession>A0ABT2Z0A8</accession>
<keyword evidence="1" id="KW-0472">Membrane</keyword>
<sequence length="199" mass="22497">MTMMRLLRQFPRRFLRGERGTAPVEAVLITPLLFWWYLAAYQYFDAFREKNASQKAAYAISDLISRETAEIDTAYINRMADIFDYLSMSRGSNWIRVSSVYWDVDAGAYRTVWSRATGGHAPQTDESIVSEAFRIPVLPAGDTVIVVETSTTYEPFFRIGLNDTPFNNFITTRPRFASQIVLEGQALALAEVAPDVSGI</sequence>
<dbReference type="EMBL" id="JAOWLA010000005">
    <property type="protein sequence ID" value="MCV2864557.1"/>
    <property type="molecule type" value="Genomic_DNA"/>
</dbReference>
<keyword evidence="1" id="KW-0812">Transmembrane</keyword>
<keyword evidence="1" id="KW-1133">Transmembrane helix</keyword>
<dbReference type="Proteomes" id="UP001652503">
    <property type="component" value="Unassembled WGS sequence"/>
</dbReference>
<dbReference type="RefSeq" id="WP_263721070.1">
    <property type="nucleotide sequence ID" value="NZ_JAOWLA010000005.1"/>
</dbReference>
<evidence type="ECO:0000313" key="2">
    <source>
        <dbReference type="EMBL" id="MCV2864557.1"/>
    </source>
</evidence>
<evidence type="ECO:0000256" key="1">
    <source>
        <dbReference type="SAM" id="Phobius"/>
    </source>
</evidence>
<protein>
    <submittedName>
        <fullName evidence="2">Pilus assembly protein</fullName>
    </submittedName>
</protein>
<proteinExistence type="predicted"/>